<sequence>MKAKLLINLFLIGFIFQIQAQTDPNWTYIRTDNTGIGGQLHYTIKGDAFNNIWTGGYTSSVDEGSLVRIATNDTVYTNWGTYAENYLPNGLIFDIEFDHTGVIWVATEKGIATSGDGLDWQHYDTANSSLLADQTEGMAIGLNDDLWAVTTNADNSINGVGFYNGTLWEYYTSSNSGLPAGTRLNDIAIDESDIKWVASENGLIKYDGVDWTQYTTANSGLSSNNILEIVIDNQDKVWALVGNAVDIFDGTDWTHITSDDLPVSNLNASSIAIRDDKIILTEGSNSRALIFDGTDWTVETINYSIFDCYIDTDGNYWISGSGVVGKFDGVDWTRFTRNNTGLPDNFNDDIFIDSQGRRWFANGQGGIQVFDCPNWEVYGPNNEGLFPNPQPLFQTTIGTSITEDGDGDIWFTYDGTSGYAIQIPDGNYSDYASWVIWDNTNSHSFLQSLQEIEATDNGLIFTRAYNGNTFMYDKAANTWTLWDFTNGLTGNPNCLTGRTGGKMYLGQYQGIDIYDNGTWSRMDLSSQGIEHISDIQFDNNDIMWVATTEGLWKYDGTDWTNWNSTNSNIAADNVRAIDIDANNNIYISAHNTQTAPYYGGISYFDGTGDTFTTFLDASSPLAHKQVEDIEVDEFGNIWALTQSEGFSIYNPNGITGFECIDRSLNRILSVPTVGSESLDKGISYPNPFSVTTTIVFNSNNVKPVSIVVYDLLGRKIKSVLIEDVSEGKNTFTLNLSDQSTGIYFCKITSNKKSSTIKLLKK</sequence>
<dbReference type="Pfam" id="PF18962">
    <property type="entry name" value="Por_Secre_tail"/>
    <property type="match status" value="1"/>
</dbReference>
<dbReference type="Gene3D" id="2.130.10.10">
    <property type="entry name" value="YVTN repeat-like/Quinoprotein amine dehydrogenase"/>
    <property type="match status" value="3"/>
</dbReference>
<dbReference type="OrthoDB" id="1081439at2"/>
<evidence type="ECO:0000256" key="1">
    <source>
        <dbReference type="ARBA" id="ARBA00022729"/>
    </source>
</evidence>
<feature type="domain" description="Secretion system C-terminal sorting" evidence="3">
    <location>
        <begin position="684"/>
        <end position="757"/>
    </location>
</feature>
<evidence type="ECO:0000259" key="3">
    <source>
        <dbReference type="Pfam" id="PF18962"/>
    </source>
</evidence>
<evidence type="ECO:0000256" key="2">
    <source>
        <dbReference type="SAM" id="SignalP"/>
    </source>
</evidence>
<comment type="caution">
    <text evidence="4">The sequence shown here is derived from an EMBL/GenBank/DDBJ whole genome shotgun (WGS) entry which is preliminary data.</text>
</comment>
<evidence type="ECO:0000313" key="4">
    <source>
        <dbReference type="EMBL" id="RFN59804.1"/>
    </source>
</evidence>
<gene>
    <name evidence="4" type="ORF">DZ858_07065</name>
</gene>
<dbReference type="NCBIfam" id="TIGR04183">
    <property type="entry name" value="Por_Secre_tail"/>
    <property type="match status" value="1"/>
</dbReference>
<feature type="chain" id="PRO_5017695698" evidence="2">
    <location>
        <begin position="21"/>
        <end position="761"/>
    </location>
</feature>
<dbReference type="InterPro" id="IPR026444">
    <property type="entry name" value="Secre_tail"/>
</dbReference>
<dbReference type="AlphaFoldDB" id="A0A3E1QCH8"/>
<evidence type="ECO:0000313" key="5">
    <source>
        <dbReference type="Proteomes" id="UP000261082"/>
    </source>
</evidence>
<organism evidence="4 5">
    <name type="scientific">Marixanthomonas ophiurae</name>
    <dbReference type="NCBI Taxonomy" id="387659"/>
    <lineage>
        <taxon>Bacteria</taxon>
        <taxon>Pseudomonadati</taxon>
        <taxon>Bacteroidota</taxon>
        <taxon>Flavobacteriia</taxon>
        <taxon>Flavobacteriales</taxon>
        <taxon>Flavobacteriaceae</taxon>
        <taxon>Marixanthomonas</taxon>
    </lineage>
</organism>
<dbReference type="RefSeq" id="WP_117158865.1">
    <property type="nucleotide sequence ID" value="NZ_QVID01000001.1"/>
</dbReference>
<dbReference type="SUPFAM" id="SSF63829">
    <property type="entry name" value="Calcium-dependent phosphotriesterase"/>
    <property type="match status" value="2"/>
</dbReference>
<accession>A0A3E1QCH8</accession>
<feature type="signal peptide" evidence="2">
    <location>
        <begin position="1"/>
        <end position="20"/>
    </location>
</feature>
<keyword evidence="1 2" id="KW-0732">Signal</keyword>
<reference evidence="4 5" key="1">
    <citation type="journal article" date="2007" name="Int. J. Syst. Evol. Microbiol.">
        <title>Marixanthomonas ophiurae gen. nov., sp. nov., a marine bacterium of the family Flavobacteriaceae isolated from a deep-sea brittle star.</title>
        <authorList>
            <person name="Romanenko L.A."/>
            <person name="Uchino M."/>
            <person name="Frolova G.M."/>
            <person name="Mikhailov V.V."/>
        </authorList>
    </citation>
    <scope>NUCLEOTIDE SEQUENCE [LARGE SCALE GENOMIC DNA]</scope>
    <source>
        <strain evidence="4 5">KMM 3046</strain>
    </source>
</reference>
<name>A0A3E1QCH8_9FLAO</name>
<dbReference type="Proteomes" id="UP000261082">
    <property type="component" value="Unassembled WGS sequence"/>
</dbReference>
<protein>
    <submittedName>
        <fullName evidence="4">T9SS C-terminal target domain-containing protein</fullName>
    </submittedName>
</protein>
<dbReference type="InterPro" id="IPR015943">
    <property type="entry name" value="WD40/YVTN_repeat-like_dom_sf"/>
</dbReference>
<proteinExistence type="predicted"/>
<keyword evidence="5" id="KW-1185">Reference proteome</keyword>
<dbReference type="EMBL" id="QVID01000001">
    <property type="protein sequence ID" value="RFN59804.1"/>
    <property type="molecule type" value="Genomic_DNA"/>
</dbReference>